<evidence type="ECO:0000256" key="1">
    <source>
        <dbReference type="ARBA" id="ARBA00022723"/>
    </source>
</evidence>
<keyword evidence="2" id="KW-0378">Hydrolase</keyword>
<dbReference type="InterPro" id="IPR050248">
    <property type="entry name" value="Polysacc_deacetylase_ArnD"/>
</dbReference>
<keyword evidence="6" id="KW-1185">Reference proteome</keyword>
<proteinExistence type="predicted"/>
<dbReference type="GO" id="GO:0016810">
    <property type="term" value="F:hydrolase activity, acting on carbon-nitrogen (but not peptide) bonds"/>
    <property type="evidence" value="ECO:0007669"/>
    <property type="project" value="InterPro"/>
</dbReference>
<feature type="compositionally biased region" description="Pro residues" evidence="3">
    <location>
        <begin position="80"/>
        <end position="89"/>
    </location>
</feature>
<dbReference type="SUPFAM" id="SSF88713">
    <property type="entry name" value="Glycoside hydrolase/deacetylase"/>
    <property type="match status" value="1"/>
</dbReference>
<evidence type="ECO:0000259" key="4">
    <source>
        <dbReference type="PROSITE" id="PS51677"/>
    </source>
</evidence>
<reference evidence="5 6" key="1">
    <citation type="submission" date="2012-02" db="EMBL/GenBank/DDBJ databases">
        <title>Whole genome shotgun sequence of Mobilicoccus pelagius NBRC 104925.</title>
        <authorList>
            <person name="Yoshida Y."/>
            <person name="Hosoyama A."/>
            <person name="Tsuchikane K."/>
            <person name="Katsumata H."/>
            <person name="Yamazaki S."/>
            <person name="Fujita N."/>
        </authorList>
    </citation>
    <scope>NUCLEOTIDE SEQUENCE [LARGE SCALE GENOMIC DNA]</scope>
    <source>
        <strain evidence="5 6">NBRC 104925</strain>
    </source>
</reference>
<dbReference type="GO" id="GO:0005975">
    <property type="term" value="P:carbohydrate metabolic process"/>
    <property type="evidence" value="ECO:0007669"/>
    <property type="project" value="InterPro"/>
</dbReference>
<accession>H5UT64</accession>
<dbReference type="eggNOG" id="COG0726">
    <property type="taxonomic scope" value="Bacteria"/>
</dbReference>
<dbReference type="AlphaFoldDB" id="H5UT64"/>
<dbReference type="CDD" id="cd10917">
    <property type="entry name" value="CE4_NodB_like_6s_7s"/>
    <property type="match status" value="1"/>
</dbReference>
<protein>
    <recommendedName>
        <fullName evidence="4">NodB homology domain-containing protein</fullName>
    </recommendedName>
</protein>
<dbReference type="InterPro" id="IPR011330">
    <property type="entry name" value="Glyco_hydro/deAcase_b/a-brl"/>
</dbReference>
<feature type="domain" description="NodB homology" evidence="4">
    <location>
        <begin position="106"/>
        <end position="286"/>
    </location>
</feature>
<dbReference type="EMBL" id="BAFE01000063">
    <property type="protein sequence ID" value="GAB48922.1"/>
    <property type="molecule type" value="Genomic_DNA"/>
</dbReference>
<feature type="compositionally biased region" description="Low complexity" evidence="3">
    <location>
        <begin position="70"/>
        <end position="79"/>
    </location>
</feature>
<keyword evidence="1" id="KW-0479">Metal-binding</keyword>
<feature type="region of interest" description="Disordered" evidence="3">
    <location>
        <begin position="70"/>
        <end position="102"/>
    </location>
</feature>
<feature type="compositionally biased region" description="Low complexity" evidence="3">
    <location>
        <begin position="90"/>
        <end position="100"/>
    </location>
</feature>
<evidence type="ECO:0000256" key="2">
    <source>
        <dbReference type="ARBA" id="ARBA00022801"/>
    </source>
</evidence>
<organism evidence="5 6">
    <name type="scientific">Mobilicoccus pelagius NBRC 104925</name>
    <dbReference type="NCBI Taxonomy" id="1089455"/>
    <lineage>
        <taxon>Bacteria</taxon>
        <taxon>Bacillati</taxon>
        <taxon>Actinomycetota</taxon>
        <taxon>Actinomycetes</taxon>
        <taxon>Micrococcales</taxon>
        <taxon>Dermatophilaceae</taxon>
        <taxon>Mobilicoccus</taxon>
    </lineage>
</organism>
<evidence type="ECO:0000256" key="3">
    <source>
        <dbReference type="SAM" id="MobiDB-lite"/>
    </source>
</evidence>
<dbReference type="InterPro" id="IPR002509">
    <property type="entry name" value="NODB_dom"/>
</dbReference>
<sequence>MPTVGSVTMTGLGVLGTALLLAGPITSWASTLRDPALAPAPASVVTVTTAPAPGPTLPRETWTVQAAEPATPAGATPGVPSAPPTPAPTTVPADAAVDAPRPSRDKVAYLTFDDGPDPTYTPQILHALEAYGAKATFFMIGEEAARHPGLVRTVRDGGHAVGNHSYTHPWLSKLPAAAAKSEVTRTNAVLDGQVTCLRPPGGMTGGSVGAVARELGMGLVMWSVDTRDWTRPGTPAIVRNALVPPDGGGDEPLEILFHDGGGDRSQTVAALPRVLDRLSTAGYTFETVPTCGS</sequence>
<gene>
    <name evidence="5" type="ORF">MOPEL_085_00080</name>
</gene>
<name>H5UT64_9MICO</name>
<dbReference type="Gene3D" id="3.20.20.370">
    <property type="entry name" value="Glycoside hydrolase/deacetylase"/>
    <property type="match status" value="1"/>
</dbReference>
<evidence type="ECO:0000313" key="6">
    <source>
        <dbReference type="Proteomes" id="UP000004367"/>
    </source>
</evidence>
<dbReference type="Proteomes" id="UP000004367">
    <property type="component" value="Unassembled WGS sequence"/>
</dbReference>
<comment type="caution">
    <text evidence="5">The sequence shown here is derived from an EMBL/GenBank/DDBJ whole genome shotgun (WGS) entry which is preliminary data.</text>
</comment>
<dbReference type="STRING" id="1089455.MOPEL_085_00080"/>
<dbReference type="GO" id="GO:0046872">
    <property type="term" value="F:metal ion binding"/>
    <property type="evidence" value="ECO:0007669"/>
    <property type="project" value="UniProtKB-KW"/>
</dbReference>
<dbReference type="Pfam" id="PF01522">
    <property type="entry name" value="Polysacc_deac_1"/>
    <property type="match status" value="1"/>
</dbReference>
<dbReference type="PANTHER" id="PTHR10587:SF133">
    <property type="entry name" value="CHITIN DEACETYLASE 1-RELATED"/>
    <property type="match status" value="1"/>
</dbReference>
<dbReference type="PANTHER" id="PTHR10587">
    <property type="entry name" value="GLYCOSYL TRANSFERASE-RELATED"/>
    <property type="match status" value="1"/>
</dbReference>
<evidence type="ECO:0000313" key="5">
    <source>
        <dbReference type="EMBL" id="GAB48922.1"/>
    </source>
</evidence>
<dbReference type="PROSITE" id="PS51677">
    <property type="entry name" value="NODB"/>
    <property type="match status" value="1"/>
</dbReference>
<dbReference type="RefSeq" id="WP_009482820.1">
    <property type="nucleotide sequence ID" value="NZ_BAFE01000063.1"/>
</dbReference>
<dbReference type="GO" id="GO:0016020">
    <property type="term" value="C:membrane"/>
    <property type="evidence" value="ECO:0007669"/>
    <property type="project" value="TreeGrafter"/>
</dbReference>